<organism evidence="2 3">
    <name type="scientific">Pelosinus baikalensis</name>
    <dbReference type="NCBI Taxonomy" id="2892015"/>
    <lineage>
        <taxon>Bacteria</taxon>
        <taxon>Bacillati</taxon>
        <taxon>Bacillota</taxon>
        <taxon>Negativicutes</taxon>
        <taxon>Selenomonadales</taxon>
        <taxon>Sporomusaceae</taxon>
        <taxon>Pelosinus</taxon>
    </lineage>
</organism>
<sequence>MNEYINRYLAEKGIGINDLRNVGNKSLREELIKLAQQILEKVTAATGSKYRVAAIIFVAIVIIGLLIASYFAWQKHADTEAKLQQAIVLSKQQAKDKNVLQLYK</sequence>
<keyword evidence="1" id="KW-0472">Membrane</keyword>
<gene>
    <name evidence="2" type="ORF">LMF89_18530</name>
</gene>
<keyword evidence="1" id="KW-0812">Transmembrane</keyword>
<evidence type="ECO:0000313" key="2">
    <source>
        <dbReference type="EMBL" id="MCC5467334.1"/>
    </source>
</evidence>
<keyword evidence="1" id="KW-1133">Transmembrane helix</keyword>
<evidence type="ECO:0000256" key="1">
    <source>
        <dbReference type="SAM" id="Phobius"/>
    </source>
</evidence>
<reference evidence="2" key="1">
    <citation type="submission" date="2021-11" db="EMBL/GenBank/DDBJ databases">
        <title>Description of a new species Pelosinus isolated from the bottom sediments of Lake Baikal.</title>
        <authorList>
            <person name="Zakharyuk A."/>
        </authorList>
    </citation>
    <scope>NUCLEOTIDE SEQUENCE</scope>
    <source>
        <strain evidence="2">Bkl1</strain>
    </source>
</reference>
<dbReference type="Proteomes" id="UP001165492">
    <property type="component" value="Unassembled WGS sequence"/>
</dbReference>
<name>A0ABS8HZA9_9FIRM</name>
<evidence type="ECO:0000313" key="3">
    <source>
        <dbReference type="Proteomes" id="UP001165492"/>
    </source>
</evidence>
<comment type="caution">
    <text evidence="2">The sequence shown here is derived from an EMBL/GenBank/DDBJ whole genome shotgun (WGS) entry which is preliminary data.</text>
</comment>
<accession>A0ABS8HZA9</accession>
<protein>
    <submittedName>
        <fullName evidence="2">Uncharacterized protein</fullName>
    </submittedName>
</protein>
<feature type="transmembrane region" description="Helical" evidence="1">
    <location>
        <begin position="52"/>
        <end position="73"/>
    </location>
</feature>
<proteinExistence type="predicted"/>
<keyword evidence="3" id="KW-1185">Reference proteome</keyword>
<dbReference type="EMBL" id="JAJHJB010000031">
    <property type="protein sequence ID" value="MCC5467334.1"/>
    <property type="molecule type" value="Genomic_DNA"/>
</dbReference>